<keyword evidence="5" id="KW-1185">Reference proteome</keyword>
<evidence type="ECO:0000313" key="4">
    <source>
        <dbReference type="Proteomes" id="UP000272781"/>
    </source>
</evidence>
<dbReference type="EMBL" id="CP027432">
    <property type="protein sequence ID" value="QCI29137.1"/>
    <property type="molecule type" value="Genomic_DNA"/>
</dbReference>
<keyword evidence="3" id="KW-0969">Cilium</keyword>
<dbReference type="Proteomes" id="UP000298805">
    <property type="component" value="Chromosome"/>
</dbReference>
<dbReference type="RefSeq" id="WP_123352923.1">
    <property type="nucleotide sequence ID" value="NZ_CP027432.2"/>
</dbReference>
<reference evidence="2" key="3">
    <citation type="submission" date="2019-06" db="EMBL/GenBank/DDBJ databases">
        <title>A comparative analysis of the Nautiliaceae.</title>
        <authorList>
            <person name="Grosche A."/>
            <person name="Smedile F."/>
            <person name="Vetriani C."/>
        </authorList>
    </citation>
    <scope>NUCLEOTIDE SEQUENCE</scope>
    <source>
        <strain evidence="2">TB6</strain>
    </source>
</reference>
<organism evidence="3 4">
    <name type="scientific">Caminibacter pacificus</name>
    <dbReference type="NCBI Taxonomy" id="1424653"/>
    <lineage>
        <taxon>Bacteria</taxon>
        <taxon>Pseudomonadati</taxon>
        <taxon>Campylobacterota</taxon>
        <taxon>Epsilonproteobacteria</taxon>
        <taxon>Nautiliales</taxon>
        <taxon>Nautiliaceae</taxon>
        <taxon>Caminibacter</taxon>
    </lineage>
</organism>
<dbReference type="SUPFAM" id="SSF160544">
    <property type="entry name" value="EscU C-terminal domain-like"/>
    <property type="match status" value="1"/>
</dbReference>
<gene>
    <name evidence="2" type="ORF">C6V80_09265</name>
    <name evidence="3" type="ORF">EDC58_1535</name>
</gene>
<keyword evidence="3" id="KW-0282">Flagellum</keyword>
<evidence type="ECO:0000313" key="5">
    <source>
        <dbReference type="Proteomes" id="UP000298805"/>
    </source>
</evidence>
<dbReference type="InterPro" id="IPR029025">
    <property type="entry name" value="T3SS_substrate_exporter_C"/>
</dbReference>
<dbReference type="EMBL" id="RJVK01000004">
    <property type="protein sequence ID" value="ROR39044.1"/>
    <property type="molecule type" value="Genomic_DNA"/>
</dbReference>
<dbReference type="Gene3D" id="3.40.1690.10">
    <property type="entry name" value="secretion proteins EscU"/>
    <property type="match status" value="1"/>
</dbReference>
<accession>A0AAJ4UXE6</accession>
<sequence>MKKSTNIKAVALKYKAYEDNAPKVVAKGKGVLAQKIIQKAKEYDVPLFQNEALADMLLSVEVGEEIPPKMYEAVVEVFVWLYNLEEKAQLSKG</sequence>
<dbReference type="PANTHER" id="PTHR30531:SF12">
    <property type="entry name" value="FLAGELLAR BIOSYNTHETIC PROTEIN FLHB"/>
    <property type="match status" value="1"/>
</dbReference>
<evidence type="ECO:0000313" key="3">
    <source>
        <dbReference type="EMBL" id="ROR39044.1"/>
    </source>
</evidence>
<evidence type="ECO:0000256" key="1">
    <source>
        <dbReference type="ARBA" id="ARBA00010690"/>
    </source>
</evidence>
<dbReference type="Proteomes" id="UP000272781">
    <property type="component" value="Unassembled WGS sequence"/>
</dbReference>
<keyword evidence="3" id="KW-0966">Cell projection</keyword>
<dbReference type="AlphaFoldDB" id="A0AAJ4UXE6"/>
<dbReference type="Pfam" id="PF01312">
    <property type="entry name" value="Bac_export_2"/>
    <property type="match status" value="1"/>
</dbReference>
<dbReference type="GO" id="GO:0009306">
    <property type="term" value="P:protein secretion"/>
    <property type="evidence" value="ECO:0007669"/>
    <property type="project" value="InterPro"/>
</dbReference>
<protein>
    <submittedName>
        <fullName evidence="2 3">Flagellar biosynthesis protein</fullName>
    </submittedName>
</protein>
<proteinExistence type="inferred from homology"/>
<name>A0AAJ4UXE6_9BACT</name>
<reference evidence="3 4" key="2">
    <citation type="submission" date="2018-11" db="EMBL/GenBank/DDBJ databases">
        <title>Genomic Encyclopedia of Type Strains, Phase IV (KMG-IV): sequencing the most valuable type-strain genomes for metagenomic binning, comparative biology and taxonomic classification.</title>
        <authorList>
            <person name="Goeker M."/>
        </authorList>
    </citation>
    <scope>NUCLEOTIDE SEQUENCE [LARGE SCALE GENOMIC DNA]</scope>
    <source>
        <strain evidence="3 4">DSM 27783</strain>
    </source>
</reference>
<dbReference type="GO" id="GO:0005886">
    <property type="term" value="C:plasma membrane"/>
    <property type="evidence" value="ECO:0007669"/>
    <property type="project" value="TreeGrafter"/>
</dbReference>
<dbReference type="InterPro" id="IPR006135">
    <property type="entry name" value="T3SS_substrate_exporter"/>
</dbReference>
<evidence type="ECO:0000313" key="2">
    <source>
        <dbReference type="EMBL" id="QCI29137.1"/>
    </source>
</evidence>
<dbReference type="PANTHER" id="PTHR30531">
    <property type="entry name" value="FLAGELLAR BIOSYNTHETIC PROTEIN FLHB"/>
    <property type="match status" value="1"/>
</dbReference>
<comment type="similarity">
    <text evidence="1">Belongs to the type III secretion exporter family.</text>
</comment>
<reference evidence="5" key="1">
    <citation type="submission" date="2018-03" db="EMBL/GenBank/DDBJ databases">
        <title>A comparative analysis of the Nautiliaceae.</title>
        <authorList>
            <person name="Grosche A."/>
            <person name="Smedile F."/>
            <person name="Vetriani C."/>
        </authorList>
    </citation>
    <scope>NUCLEOTIDE SEQUENCE [LARGE SCALE GENOMIC DNA]</scope>
    <source>
        <strain evidence="5">TB6</strain>
    </source>
</reference>